<dbReference type="PANTHER" id="PTHR46847:SF1">
    <property type="entry name" value="D-ALLOSE-BINDING PERIPLASMIC PROTEIN-RELATED"/>
    <property type="match status" value="1"/>
</dbReference>
<keyword evidence="4" id="KW-0732">Signal</keyword>
<dbReference type="Gene3D" id="3.40.50.2300">
    <property type="match status" value="2"/>
</dbReference>
<organism evidence="6 7">
    <name type="scientific">Vibrio variabilis</name>
    <dbReference type="NCBI Taxonomy" id="990271"/>
    <lineage>
        <taxon>Bacteria</taxon>
        <taxon>Pseudomonadati</taxon>
        <taxon>Pseudomonadota</taxon>
        <taxon>Gammaproteobacteria</taxon>
        <taxon>Vibrionales</taxon>
        <taxon>Vibrionaceae</taxon>
        <taxon>Vibrio</taxon>
    </lineage>
</organism>
<reference evidence="7" key="1">
    <citation type="submission" date="2014-09" db="EMBL/GenBank/DDBJ databases">
        <title>Vibrio variabilis JCM 19239. (C206) whole genome shotgun sequence.</title>
        <authorList>
            <person name="Sawabe T."/>
            <person name="Meirelles P."/>
            <person name="Nakanishi M."/>
            <person name="Sayaka M."/>
            <person name="Hattori M."/>
            <person name="Ohkuma M."/>
        </authorList>
    </citation>
    <scope>NUCLEOTIDE SEQUENCE [LARGE SCALE GENOMIC DNA]</scope>
    <source>
        <strain evidence="7">JCM 19239</strain>
    </source>
</reference>
<comment type="similarity">
    <text evidence="2">Belongs to the bacterial solute-binding protein 2 family.</text>
</comment>
<evidence type="ECO:0000256" key="1">
    <source>
        <dbReference type="ARBA" id="ARBA00004196"/>
    </source>
</evidence>
<dbReference type="Pfam" id="PF13407">
    <property type="entry name" value="Peripla_BP_4"/>
    <property type="match status" value="1"/>
</dbReference>
<comment type="subcellular location">
    <subcellularLocation>
        <location evidence="1">Cell envelope</location>
    </subcellularLocation>
</comment>
<keyword evidence="7" id="KW-1185">Reference proteome</keyword>
<evidence type="ECO:0000313" key="7">
    <source>
        <dbReference type="Proteomes" id="UP000029223"/>
    </source>
</evidence>
<comment type="caution">
    <text evidence="6">The sequence shown here is derived from an EMBL/GenBank/DDBJ whole genome shotgun (WGS) entry which is preliminary data.</text>
</comment>
<protein>
    <recommendedName>
        <fullName evidence="3">Autoinducer 2-binding periplasmic protein LuxP</fullName>
    </recommendedName>
</protein>
<gene>
    <name evidence="6" type="ORF">JCM19239_2063</name>
</gene>
<feature type="domain" description="Periplasmic binding protein" evidence="5">
    <location>
        <begin position="21"/>
        <end position="276"/>
    </location>
</feature>
<proteinExistence type="inferred from homology"/>
<evidence type="ECO:0000256" key="3">
    <source>
        <dbReference type="ARBA" id="ARBA00022181"/>
    </source>
</evidence>
<evidence type="ECO:0000256" key="4">
    <source>
        <dbReference type="ARBA" id="ARBA00022729"/>
    </source>
</evidence>
<name>A0ABQ0JET2_9VIBR</name>
<dbReference type="PANTHER" id="PTHR46847">
    <property type="entry name" value="D-ALLOSE-BINDING PERIPLASMIC PROTEIN-RELATED"/>
    <property type="match status" value="1"/>
</dbReference>
<evidence type="ECO:0000313" key="6">
    <source>
        <dbReference type="EMBL" id="GAL27251.1"/>
    </source>
</evidence>
<dbReference type="InterPro" id="IPR028082">
    <property type="entry name" value="Peripla_BP_I"/>
</dbReference>
<evidence type="ECO:0000256" key="2">
    <source>
        <dbReference type="ARBA" id="ARBA00007639"/>
    </source>
</evidence>
<accession>A0ABQ0JET2</accession>
<dbReference type="Proteomes" id="UP000029223">
    <property type="component" value="Unassembled WGS sequence"/>
</dbReference>
<dbReference type="SUPFAM" id="SSF53822">
    <property type="entry name" value="Periplasmic binding protein-like I"/>
    <property type="match status" value="1"/>
</dbReference>
<dbReference type="EMBL" id="BBMS01000027">
    <property type="protein sequence ID" value="GAL27251.1"/>
    <property type="molecule type" value="Genomic_DNA"/>
</dbReference>
<sequence length="306" mass="33298">MMVAAVAMSANVMAKDVTIGAILLDTKGEWMSEVMHGMKKAGEDLDINVRIADSNADLAKEATIMDNFVVQQVDAITISPQNDEASAAAFDRAVNSGIPVVTWNSKVNSDNMKYFVGVNNYDLGKETGEVAVDYIQKHMGGKAKIAVIGTSKYSVGIERVNGFLDQVTKLPGVEIVARQDAEFQETGMSVTEAIMQAQPDTEMIWAWNLTSMLGAYAAVNARGASDIVMMGTDMSLDVARFMQEQNTVLKAVTTQQPFEIGYQAVKNAYELATKGKTDDEVLVPLKTYVSSEAGELKDYIESRDYL</sequence>
<evidence type="ECO:0000259" key="5">
    <source>
        <dbReference type="Pfam" id="PF13407"/>
    </source>
</evidence>
<dbReference type="InterPro" id="IPR025997">
    <property type="entry name" value="SBP_2_dom"/>
</dbReference>